<dbReference type="InterPro" id="IPR017438">
    <property type="entry name" value="ATP-NAD_kinase_N"/>
</dbReference>
<dbReference type="GO" id="GO:0005524">
    <property type="term" value="F:ATP binding"/>
    <property type="evidence" value="ECO:0007669"/>
    <property type="project" value="UniProtKB-KW"/>
</dbReference>
<reference evidence="10 11" key="1">
    <citation type="submission" date="2020-04" db="EMBL/GenBank/DDBJ databases">
        <title>MicrobeNet Type strains.</title>
        <authorList>
            <person name="Nicholson A.C."/>
        </authorList>
    </citation>
    <scope>NUCLEOTIDE SEQUENCE [LARGE SCALE GENOMIC DNA]</scope>
    <source>
        <strain evidence="10 11">CCUG 54536</strain>
    </source>
</reference>
<keyword evidence="7" id="KW-0444">Lipid biosynthesis</keyword>
<dbReference type="PANTHER" id="PTHR12358:SF54">
    <property type="entry name" value="SPHINGOSINE KINASE RELATED PROTEIN"/>
    <property type="match status" value="1"/>
</dbReference>
<dbReference type="PROSITE" id="PS50146">
    <property type="entry name" value="DAGK"/>
    <property type="match status" value="1"/>
</dbReference>
<protein>
    <submittedName>
        <fullName evidence="10">YegS/Rv2252/BmrU family lipid kinase</fullName>
    </submittedName>
</protein>
<evidence type="ECO:0000256" key="2">
    <source>
        <dbReference type="ARBA" id="ARBA00005983"/>
    </source>
</evidence>
<gene>
    <name evidence="10" type="ORF">HF966_01685</name>
</gene>
<evidence type="ECO:0000256" key="3">
    <source>
        <dbReference type="ARBA" id="ARBA00022679"/>
    </source>
</evidence>
<dbReference type="InterPro" id="IPR005218">
    <property type="entry name" value="Diacylglycerol/lipid_kinase"/>
</dbReference>
<dbReference type="EMBL" id="JAAXPO010000002">
    <property type="protein sequence ID" value="NKZ17908.1"/>
    <property type="molecule type" value="Genomic_DNA"/>
</dbReference>
<dbReference type="AlphaFoldDB" id="A0A846ZAX0"/>
<dbReference type="Gene3D" id="2.60.200.40">
    <property type="match status" value="1"/>
</dbReference>
<name>A0A846ZAX0_9LACO</name>
<keyword evidence="4" id="KW-0547">Nucleotide-binding</keyword>
<dbReference type="Pfam" id="PF00781">
    <property type="entry name" value="DAGK_cat"/>
    <property type="match status" value="1"/>
</dbReference>
<keyword evidence="3" id="KW-0808">Transferase</keyword>
<keyword evidence="8" id="KW-1208">Phospholipid metabolism</keyword>
<keyword evidence="7" id="KW-0594">Phospholipid biosynthesis</keyword>
<dbReference type="GO" id="GO:0016301">
    <property type="term" value="F:kinase activity"/>
    <property type="evidence" value="ECO:0007669"/>
    <property type="project" value="UniProtKB-KW"/>
</dbReference>
<dbReference type="PANTHER" id="PTHR12358">
    <property type="entry name" value="SPHINGOSINE KINASE"/>
    <property type="match status" value="1"/>
</dbReference>
<dbReference type="InterPro" id="IPR050187">
    <property type="entry name" value="Lipid_Phosphate_FormReg"/>
</dbReference>
<keyword evidence="6" id="KW-0067">ATP-binding</keyword>
<keyword evidence="7" id="KW-0443">Lipid metabolism</keyword>
<organism evidence="10 11">
    <name type="scientific">Leuconostoc holzapfelii</name>
    <dbReference type="NCBI Taxonomy" id="434464"/>
    <lineage>
        <taxon>Bacteria</taxon>
        <taxon>Bacillati</taxon>
        <taxon>Bacillota</taxon>
        <taxon>Bacilli</taxon>
        <taxon>Lactobacillales</taxon>
        <taxon>Lactobacillaceae</taxon>
        <taxon>Leuconostoc</taxon>
    </lineage>
</organism>
<dbReference type="InterPro" id="IPR016064">
    <property type="entry name" value="NAD/diacylglycerol_kinase_sf"/>
</dbReference>
<dbReference type="SUPFAM" id="SSF111331">
    <property type="entry name" value="NAD kinase/diacylglycerol kinase-like"/>
    <property type="match status" value="1"/>
</dbReference>
<dbReference type="GO" id="GO:0008654">
    <property type="term" value="P:phospholipid biosynthetic process"/>
    <property type="evidence" value="ECO:0007669"/>
    <property type="project" value="UniProtKB-KW"/>
</dbReference>
<dbReference type="InterPro" id="IPR001206">
    <property type="entry name" value="Diacylglycerol_kinase_cat_dom"/>
</dbReference>
<dbReference type="Pfam" id="PF19279">
    <property type="entry name" value="YegS_C"/>
    <property type="match status" value="1"/>
</dbReference>
<evidence type="ECO:0000256" key="5">
    <source>
        <dbReference type="ARBA" id="ARBA00022777"/>
    </source>
</evidence>
<comment type="cofactor">
    <cofactor evidence="1">
        <name>Mg(2+)</name>
        <dbReference type="ChEBI" id="CHEBI:18420"/>
    </cofactor>
</comment>
<dbReference type="InterPro" id="IPR045540">
    <property type="entry name" value="YegS/DAGK_C"/>
</dbReference>
<dbReference type="RefSeq" id="WP_168675940.1">
    <property type="nucleotide sequence ID" value="NZ_BPKV01000001.1"/>
</dbReference>
<dbReference type="Proteomes" id="UP000590460">
    <property type="component" value="Unassembled WGS sequence"/>
</dbReference>
<evidence type="ECO:0000259" key="9">
    <source>
        <dbReference type="PROSITE" id="PS50146"/>
    </source>
</evidence>
<evidence type="ECO:0000256" key="6">
    <source>
        <dbReference type="ARBA" id="ARBA00022840"/>
    </source>
</evidence>
<evidence type="ECO:0000256" key="8">
    <source>
        <dbReference type="ARBA" id="ARBA00023264"/>
    </source>
</evidence>
<dbReference type="NCBIfam" id="TIGR00147">
    <property type="entry name" value="YegS/Rv2252/BmrU family lipid kinase"/>
    <property type="match status" value="1"/>
</dbReference>
<proteinExistence type="inferred from homology"/>
<evidence type="ECO:0000313" key="10">
    <source>
        <dbReference type="EMBL" id="NKZ17908.1"/>
    </source>
</evidence>
<comment type="caution">
    <text evidence="10">The sequence shown here is derived from an EMBL/GenBank/DDBJ whole genome shotgun (WGS) entry which is preliminary data.</text>
</comment>
<keyword evidence="5 10" id="KW-0418">Kinase</keyword>
<evidence type="ECO:0000256" key="1">
    <source>
        <dbReference type="ARBA" id="ARBA00001946"/>
    </source>
</evidence>
<evidence type="ECO:0000256" key="7">
    <source>
        <dbReference type="ARBA" id="ARBA00023209"/>
    </source>
</evidence>
<dbReference type="SMART" id="SM00046">
    <property type="entry name" value="DAGKc"/>
    <property type="match status" value="1"/>
</dbReference>
<evidence type="ECO:0000313" key="11">
    <source>
        <dbReference type="Proteomes" id="UP000590460"/>
    </source>
</evidence>
<evidence type="ECO:0000256" key="4">
    <source>
        <dbReference type="ARBA" id="ARBA00022741"/>
    </source>
</evidence>
<sequence>MPKFYVIHNPQAGNQAHGDIISQTKQLNTISRWTDTAYPGHAAHLAKNLAKTITDPEAVVLAIGGDGTLNEVLNGLIQGQKQRPLPLAYIPTGSGNDFARAAHLGQASEALAHLKATTHTQLLNVGQMTDDGLYQSTRYFINNLGIGFDAAVVERANQSPWKKRLNRWGLGHLSYLATTLGAFFRQNDFQMTLMNGDTYRQIPSAFLVTITNQPFFGGGIALLPEADLSHEGLDLIVTDKLSFFQFLKLFIALKKDGQHLASPHITRIPLQRGAQIHVRDMQPGQIDGETLCKSTFSLTIDFHTYPFWL</sequence>
<accession>A0A846ZAX0</accession>
<feature type="domain" description="DAGKc" evidence="9">
    <location>
        <begin position="1"/>
        <end position="132"/>
    </location>
</feature>
<comment type="similarity">
    <text evidence="2">Belongs to the diacylglycerol/lipid kinase family.</text>
</comment>
<dbReference type="Gene3D" id="3.40.50.10330">
    <property type="entry name" value="Probable inorganic polyphosphate/atp-NAD kinase, domain 1"/>
    <property type="match status" value="1"/>
</dbReference>